<protein>
    <recommendedName>
        <fullName evidence="6">RDD domain-containing protein</fullName>
    </recommendedName>
</protein>
<proteinExistence type="predicted"/>
<keyword evidence="4 5" id="KW-0472">Membrane</keyword>
<reference evidence="7 8" key="1">
    <citation type="submission" date="2018-08" db="EMBL/GenBank/DDBJ databases">
        <title>Chitinophaga sp. K20C18050901, a novel bacterium isolated from forest soil.</title>
        <authorList>
            <person name="Wang C."/>
        </authorList>
    </citation>
    <scope>NUCLEOTIDE SEQUENCE [LARGE SCALE GENOMIC DNA]</scope>
    <source>
        <strain evidence="7 8">K20C18050901</strain>
    </source>
</reference>
<dbReference type="AlphaFoldDB" id="A0A3E1P802"/>
<gene>
    <name evidence="7" type="ORF">DXN04_01195</name>
</gene>
<keyword evidence="8" id="KW-1185">Reference proteome</keyword>
<comment type="caution">
    <text evidence="7">The sequence shown here is derived from an EMBL/GenBank/DDBJ whole genome shotgun (WGS) entry which is preliminary data.</text>
</comment>
<evidence type="ECO:0000256" key="3">
    <source>
        <dbReference type="ARBA" id="ARBA00022989"/>
    </source>
</evidence>
<dbReference type="EMBL" id="QTJV01000001">
    <property type="protein sequence ID" value="RFM36158.1"/>
    <property type="molecule type" value="Genomic_DNA"/>
</dbReference>
<evidence type="ECO:0000256" key="2">
    <source>
        <dbReference type="ARBA" id="ARBA00022692"/>
    </source>
</evidence>
<keyword evidence="3 5" id="KW-1133">Transmembrane helix</keyword>
<dbReference type="GO" id="GO:0016020">
    <property type="term" value="C:membrane"/>
    <property type="evidence" value="ECO:0007669"/>
    <property type="project" value="UniProtKB-SubCell"/>
</dbReference>
<dbReference type="InterPro" id="IPR010432">
    <property type="entry name" value="RDD"/>
</dbReference>
<dbReference type="Proteomes" id="UP000261174">
    <property type="component" value="Unassembled WGS sequence"/>
</dbReference>
<keyword evidence="2 5" id="KW-0812">Transmembrane</keyword>
<dbReference type="OrthoDB" id="762068at2"/>
<feature type="transmembrane region" description="Helical" evidence="5">
    <location>
        <begin position="32"/>
        <end position="53"/>
    </location>
</feature>
<evidence type="ECO:0000313" key="7">
    <source>
        <dbReference type="EMBL" id="RFM36158.1"/>
    </source>
</evidence>
<feature type="transmembrane region" description="Helical" evidence="5">
    <location>
        <begin position="73"/>
        <end position="90"/>
    </location>
</feature>
<evidence type="ECO:0000256" key="1">
    <source>
        <dbReference type="ARBA" id="ARBA00004141"/>
    </source>
</evidence>
<feature type="domain" description="RDD" evidence="6">
    <location>
        <begin position="26"/>
        <end position="137"/>
    </location>
</feature>
<evidence type="ECO:0000256" key="4">
    <source>
        <dbReference type="ARBA" id="ARBA00023136"/>
    </source>
</evidence>
<accession>A0A3E1P802</accession>
<dbReference type="Pfam" id="PF06271">
    <property type="entry name" value="RDD"/>
    <property type="match status" value="1"/>
</dbReference>
<comment type="subcellular location">
    <subcellularLocation>
        <location evidence="1">Membrane</location>
        <topology evidence="1">Multi-pass membrane protein</topology>
    </subcellularLocation>
</comment>
<evidence type="ECO:0000313" key="8">
    <source>
        <dbReference type="Proteomes" id="UP000261174"/>
    </source>
</evidence>
<evidence type="ECO:0000259" key="6">
    <source>
        <dbReference type="Pfam" id="PF06271"/>
    </source>
</evidence>
<dbReference type="RefSeq" id="WP_116851488.1">
    <property type="nucleotide sequence ID" value="NZ_QTJV01000001.1"/>
</dbReference>
<sequence length="161" mass="18061">MYNTTKGDFLKEFDEVVVPPSVDKGVRLANYLIDYILSYLFGFLVALCLVLSVSAINPYFGTRLLDDEGTLNLLGYLFFLGIRPLYYVLLEGLTKGRTVGKLVTATVAIRTDGKPLEWGNVFARAYSRIVPFETFSGLGQAPWHDQWSNTTVVYKADLMTL</sequence>
<name>A0A3E1P802_9BACT</name>
<evidence type="ECO:0000256" key="5">
    <source>
        <dbReference type="SAM" id="Phobius"/>
    </source>
</evidence>
<organism evidence="7 8">
    <name type="scientific">Chitinophaga silvisoli</name>
    <dbReference type="NCBI Taxonomy" id="2291814"/>
    <lineage>
        <taxon>Bacteria</taxon>
        <taxon>Pseudomonadati</taxon>
        <taxon>Bacteroidota</taxon>
        <taxon>Chitinophagia</taxon>
        <taxon>Chitinophagales</taxon>
        <taxon>Chitinophagaceae</taxon>
        <taxon>Chitinophaga</taxon>
    </lineage>
</organism>